<evidence type="ECO:0000256" key="1">
    <source>
        <dbReference type="SAM" id="MobiDB-lite"/>
    </source>
</evidence>
<proteinExistence type="predicted"/>
<accession>A0ABV4UBE8</accession>
<feature type="region of interest" description="Disordered" evidence="1">
    <location>
        <begin position="391"/>
        <end position="410"/>
    </location>
</feature>
<gene>
    <name evidence="2" type="ORF">ACERK3_18580</name>
</gene>
<keyword evidence="3" id="KW-1185">Reference proteome</keyword>
<protein>
    <recommendedName>
        <fullName evidence="4">CBM-cenC domain-containing protein</fullName>
    </recommendedName>
</protein>
<evidence type="ECO:0008006" key="4">
    <source>
        <dbReference type="Google" id="ProtNLM"/>
    </source>
</evidence>
<dbReference type="RefSeq" id="WP_425347204.1">
    <property type="nucleotide sequence ID" value="NZ_JBGUBD010000018.1"/>
</dbReference>
<reference evidence="2 3" key="1">
    <citation type="submission" date="2024-08" db="EMBL/GenBank/DDBJ databases">
        <title>Whole-genome sequencing of halo(alkali)philic microorganisms from hypersaline lakes.</title>
        <authorList>
            <person name="Sorokin D.Y."/>
            <person name="Merkel A.Y."/>
            <person name="Messina E."/>
            <person name="Yakimov M."/>
        </authorList>
    </citation>
    <scope>NUCLEOTIDE SEQUENCE [LARGE SCALE GENOMIC DNA]</scope>
    <source>
        <strain evidence="2 3">AB-hyl4</strain>
    </source>
</reference>
<dbReference type="EMBL" id="JBGUBD010000018">
    <property type="protein sequence ID" value="MFA9480284.1"/>
    <property type="molecule type" value="Genomic_DNA"/>
</dbReference>
<dbReference type="Gene3D" id="3.20.20.80">
    <property type="entry name" value="Glycosidases"/>
    <property type="match status" value="1"/>
</dbReference>
<name>A0ABV4UBE8_9BACT</name>
<dbReference type="SUPFAM" id="SSF51445">
    <property type="entry name" value="(Trans)glycosidases"/>
    <property type="match status" value="1"/>
</dbReference>
<comment type="caution">
    <text evidence="2">The sequence shown here is derived from an EMBL/GenBank/DDBJ whole genome shotgun (WGS) entry which is preliminary data.</text>
</comment>
<dbReference type="Proteomes" id="UP001575105">
    <property type="component" value="Unassembled WGS sequence"/>
</dbReference>
<dbReference type="Gene3D" id="2.60.120.260">
    <property type="entry name" value="Galactose-binding domain-like"/>
    <property type="match status" value="1"/>
</dbReference>
<organism evidence="2 3">
    <name type="scientific">Natronomicrosphaera hydrolytica</name>
    <dbReference type="NCBI Taxonomy" id="3242702"/>
    <lineage>
        <taxon>Bacteria</taxon>
        <taxon>Pseudomonadati</taxon>
        <taxon>Planctomycetota</taxon>
        <taxon>Phycisphaerae</taxon>
        <taxon>Phycisphaerales</taxon>
        <taxon>Phycisphaeraceae</taxon>
        <taxon>Natronomicrosphaera</taxon>
    </lineage>
</organism>
<evidence type="ECO:0000313" key="3">
    <source>
        <dbReference type="Proteomes" id="UP001575105"/>
    </source>
</evidence>
<dbReference type="Gene3D" id="2.60.120.560">
    <property type="entry name" value="Exo-inulinase, domain 1"/>
    <property type="match status" value="1"/>
</dbReference>
<evidence type="ECO:0000313" key="2">
    <source>
        <dbReference type="EMBL" id="MFA9480284.1"/>
    </source>
</evidence>
<sequence>MISTIASRAAHDTGKRAFALLCSLILVTNAVQASQDGWFPEDGTLWKLVDGGLVDAGALIFEDTFDDTIGADWQTGGTQVWEVKDGMLLTKGYGGQALLGMKLDENYLIDLRMKIVASDPERSGGFAGVSVAGILSTMQPDRWWQQYRREGADRNEGHRIDTRLEIDKWYEFRFVKRGDIFEWFVDGQKIADLINPGDIIGPAGRMQLQSWRMKAAYDSVRIYSINDDVANAAEGYVNVVRNSSFERYEVDLPPYWFPGTHLNIGHTFGSMENFWRSFKVDTSESFDGSAVLRLKGGDKGNFVVSHWTSVQANKPYTLSVYLKSDQDSMPVSLGLWGVADGRRVVEVDTEWNRYSLHVPKLDVRRLRVSITPQGEGYLWVDAVQLEEGTEATPYRPNPLDQTRSTAAESDEVPEYTLLRVDKAPMLGERMDEPMWNERVELDASMIPASIPQIADDVAVKVAVLDASGNKLLREVRRRVTVDSSMRAIADRSYYTDEEHAYLHARLGFADDVLKKTVIRWQLKNDDDVIKEADVRTDHRDQILKVSLHDIPVGQYEFVMTLLDDNGEVVASADDVVVKLEPAPTEVKIDRVRRVVLVDGEPFYVFAPLQVFHVPNGHPYGEYDKVIDRQMAWWAEHGFKTLHVGANVGWEWSDRIWRAVFESADRHGLKVIAFWTSYAYDAGDGPLIANHEELERQILKWKDEASLLAWMPADEPEIKGSYGVTPEMVAEAVQKVRELDPYRPVYVNYTQFGPVSCYAGLPGDILSLDYYLTSVEGRTIEQTLHYVDVMEEISSQMRTPTWNYIVGNNLNNHHREASAGEQVAQTYANVIKGVSGLKYFYGQVIGRQHWYAYKQLNEEIQQLTPIIFSGDTIDNYGVYPSTILSTARRHQGKTYVMAVNIRAEAIGAAIDLSDLGEIRSVNVLFEDRTLQVEGGLLKDNFEPYQRHVYEIVHQVQREADL</sequence>
<dbReference type="InterPro" id="IPR017853">
    <property type="entry name" value="GH"/>
</dbReference>